<keyword evidence="10" id="KW-0812">Transmembrane</keyword>
<dbReference type="InterPro" id="IPR017853">
    <property type="entry name" value="GH"/>
</dbReference>
<dbReference type="Pfam" id="PF03442">
    <property type="entry name" value="CBM_X2"/>
    <property type="match status" value="3"/>
</dbReference>
<evidence type="ECO:0000256" key="5">
    <source>
        <dbReference type="ARBA" id="ARBA00023277"/>
    </source>
</evidence>
<dbReference type="SUPFAM" id="SSF81296">
    <property type="entry name" value="E set domains"/>
    <property type="match status" value="3"/>
</dbReference>
<feature type="domain" description="SLH" evidence="11">
    <location>
        <begin position="1413"/>
        <end position="1473"/>
    </location>
</feature>
<proteinExistence type="inferred from homology"/>
<dbReference type="Pfam" id="PF00395">
    <property type="entry name" value="SLH"/>
    <property type="match status" value="3"/>
</dbReference>
<accession>A0A494XL82</accession>
<keyword evidence="8" id="KW-1015">Disulfide bond</keyword>
<evidence type="ECO:0000256" key="8">
    <source>
        <dbReference type="RuleBase" id="RU361168"/>
    </source>
</evidence>
<dbReference type="Gene3D" id="2.60.40.10">
    <property type="entry name" value="Immunoglobulins"/>
    <property type="match status" value="2"/>
</dbReference>
<dbReference type="PROSITE" id="PS51272">
    <property type="entry name" value="SLH"/>
    <property type="match status" value="3"/>
</dbReference>
<gene>
    <name evidence="12" type="ORF">D7Z26_21305</name>
</gene>
<keyword evidence="13" id="KW-1185">Reference proteome</keyword>
<comment type="caution">
    <text evidence="12">The sequence shown here is derived from an EMBL/GenBank/DDBJ whole genome shotgun (WGS) entry which is preliminary data.</text>
</comment>
<dbReference type="RefSeq" id="WP_120979037.1">
    <property type="nucleotide sequence ID" value="NZ_RBZM01000009.1"/>
</dbReference>
<dbReference type="EC" id="3.2.1.22" evidence="8"/>
<dbReference type="InterPro" id="IPR013785">
    <property type="entry name" value="Aldolase_TIM"/>
</dbReference>
<evidence type="ECO:0000256" key="10">
    <source>
        <dbReference type="SAM" id="Phobius"/>
    </source>
</evidence>
<name>A0A494XL82_9BACL</name>
<keyword evidence="10" id="KW-1133">Transmembrane helix</keyword>
<feature type="region of interest" description="Disordered" evidence="9">
    <location>
        <begin position="493"/>
        <end position="523"/>
    </location>
</feature>
<evidence type="ECO:0000259" key="11">
    <source>
        <dbReference type="PROSITE" id="PS51272"/>
    </source>
</evidence>
<evidence type="ECO:0000313" key="12">
    <source>
        <dbReference type="EMBL" id="RKP48899.1"/>
    </source>
</evidence>
<dbReference type="InterPro" id="IPR041233">
    <property type="entry name" value="Melibiase_C"/>
</dbReference>
<comment type="similarity">
    <text evidence="1 8">Belongs to the glycosyl hydrolase 27 family.</text>
</comment>
<keyword evidence="5" id="KW-0119">Carbohydrate metabolism</keyword>
<dbReference type="GO" id="GO:0004557">
    <property type="term" value="F:alpha-galactosidase activity"/>
    <property type="evidence" value="ECO:0007669"/>
    <property type="project" value="UniProtKB-EC"/>
</dbReference>
<feature type="transmembrane region" description="Helical" evidence="10">
    <location>
        <begin position="12"/>
        <end position="30"/>
    </location>
</feature>
<dbReference type="PANTHER" id="PTHR11452:SF75">
    <property type="entry name" value="ALPHA-GALACTOSIDASE MEL1"/>
    <property type="match status" value="1"/>
</dbReference>
<dbReference type="OrthoDB" id="9807519at2"/>
<evidence type="ECO:0000256" key="2">
    <source>
        <dbReference type="ARBA" id="ARBA00022729"/>
    </source>
</evidence>
<dbReference type="InterPro" id="IPR001119">
    <property type="entry name" value="SLH_dom"/>
</dbReference>
<keyword evidence="2" id="KW-0732">Signal</keyword>
<dbReference type="InterPro" id="IPR005102">
    <property type="entry name" value="Carbo-bd_X2"/>
</dbReference>
<dbReference type="InterPro" id="IPR013780">
    <property type="entry name" value="Glyco_hydro_b"/>
</dbReference>
<dbReference type="EMBL" id="RBZM01000009">
    <property type="protein sequence ID" value="RKP48899.1"/>
    <property type="molecule type" value="Genomic_DNA"/>
</dbReference>
<feature type="region of interest" description="Disordered" evidence="9">
    <location>
        <begin position="1139"/>
        <end position="1171"/>
    </location>
</feature>
<evidence type="ECO:0000256" key="1">
    <source>
        <dbReference type="ARBA" id="ARBA00009743"/>
    </source>
</evidence>
<keyword evidence="4" id="KW-0136">Cellulose degradation</keyword>
<dbReference type="GO" id="GO:0030245">
    <property type="term" value="P:cellulose catabolic process"/>
    <property type="evidence" value="ECO:0007669"/>
    <property type="project" value="UniProtKB-KW"/>
</dbReference>
<feature type="compositionally biased region" description="Low complexity" evidence="9">
    <location>
        <begin position="498"/>
        <end position="512"/>
    </location>
</feature>
<evidence type="ECO:0000256" key="9">
    <source>
        <dbReference type="SAM" id="MobiDB-lite"/>
    </source>
</evidence>
<dbReference type="Gene3D" id="2.60.120.260">
    <property type="entry name" value="Galactose-binding domain-like"/>
    <property type="match status" value="3"/>
</dbReference>
<dbReference type="InterPro" id="IPR002241">
    <property type="entry name" value="Glyco_hydro_27"/>
</dbReference>
<dbReference type="PANTHER" id="PTHR11452">
    <property type="entry name" value="ALPHA-GALACTOSIDASE/ALPHA-N-ACETYLGALACTOSAMINIDASE"/>
    <property type="match status" value="1"/>
</dbReference>
<dbReference type="InterPro" id="IPR014756">
    <property type="entry name" value="Ig_E-set"/>
</dbReference>
<organism evidence="12 13">
    <name type="scientific">Cohnella endophytica</name>
    <dbReference type="NCBI Taxonomy" id="2419778"/>
    <lineage>
        <taxon>Bacteria</taxon>
        <taxon>Bacillati</taxon>
        <taxon>Bacillota</taxon>
        <taxon>Bacilli</taxon>
        <taxon>Bacillales</taxon>
        <taxon>Paenibacillaceae</taxon>
        <taxon>Cohnella</taxon>
    </lineage>
</organism>
<keyword evidence="7" id="KW-0624">Polysaccharide degradation</keyword>
<comment type="catalytic activity">
    <reaction evidence="8">
        <text>Hydrolysis of terminal, non-reducing alpha-D-galactose residues in alpha-D-galactosides, including galactose oligosaccharides, galactomannans and galactolipids.</text>
        <dbReference type="EC" id="3.2.1.22"/>
    </reaction>
</comment>
<evidence type="ECO:0000256" key="4">
    <source>
        <dbReference type="ARBA" id="ARBA00023001"/>
    </source>
</evidence>
<dbReference type="Gene3D" id="3.20.20.70">
    <property type="entry name" value="Aldolase class I"/>
    <property type="match status" value="1"/>
</dbReference>
<evidence type="ECO:0000256" key="6">
    <source>
        <dbReference type="ARBA" id="ARBA00023295"/>
    </source>
</evidence>
<dbReference type="Gene3D" id="2.60.40.1180">
    <property type="entry name" value="Golgi alpha-mannosidase II"/>
    <property type="match status" value="1"/>
</dbReference>
<dbReference type="Pfam" id="PF17801">
    <property type="entry name" value="Melibiase_C"/>
    <property type="match status" value="1"/>
</dbReference>
<evidence type="ECO:0000256" key="7">
    <source>
        <dbReference type="ARBA" id="ARBA00023326"/>
    </source>
</evidence>
<dbReference type="SUPFAM" id="SSF51445">
    <property type="entry name" value="(Trans)glycosidases"/>
    <property type="match status" value="1"/>
</dbReference>
<evidence type="ECO:0000256" key="3">
    <source>
        <dbReference type="ARBA" id="ARBA00022801"/>
    </source>
</evidence>
<feature type="domain" description="SLH" evidence="11">
    <location>
        <begin position="1352"/>
        <end position="1412"/>
    </location>
</feature>
<sequence>MKQVHSRSRRKIWLGLLLAIVVIAQVGIVGPKAGVAEAANNGLALKPYMGWSSYSMQVYDGPGGNWISEAKIKQMSDAMHEKLQAHGYEYINIDAGWNGSMDDYGRPIPSTTNYPNGFENLVDYIHANGQKVGIYLIPGVSPDAVTRDLPIYGAPGCSIGDIVVRPFKYADYWNLGYKIDFDNPCAQKYVDSIADVIASWGVDFVKFDSVTPGSGHNDETIDARGDVKAWSEALSRHGIWFELSWALDHNYVDYWKKYANGWRVDWDVESYDREVGMTQWANIARLFPDAALWWRDAGPGGWNDFDSLNVGNGATSGLTRDERQTAATLWAASAAQLYTGDDLSNLDDYGLELLTNDEVIAVNQAGRPVHPVSTATNQQVWYANNGDGTYTVALFNLGNKGATVNVNWSDIGLNGSASVRDLWSHRELGSYATGYGSAYLEPHASRLFKVTAANGTSLVNDDDTGMRYAGEWTRNGGKELVRDSQDLSVVISDSSASGTNGANDNQNGTNNAPSSDPDPEAITSSGSQVVIINDNDPGIQYSNKWGYSSGRQFGDYNGDVHYGEPDNGTEPELSYVFSGTGIEVLAEKSESTGKMDIYIDGEFKETVDGYGSPQSGQYSVYSVADLAPGQHTLRIVRNGGGQYYFLLDALKVSTDSLIGAPSANAFNKDQPVDVTTALTLGSGSLNGIKNGLATLRSNVDYTMSGNVVTIKKEYLQQQPSGQSTVLTFGFAGGASQSLSVAITGTSISPTVASFDKRPTAQANLAVTLTLGDGNSLTGIKNGTSVLTSGDDYIVSGNFVTLSKSYLAQQPVGVANLTFEFSASGSRTLAVTISNSSSPGRYAMINDDDPGIRYTGAWGRSTGRAFDDYMKDVHYVETNGDFFTYTFNGTGISYITEIDQGQGNVDIYIDGQLHGTANTYGANAHNVAQQNVYTVSGLTPGLHTLKAVKRSGQFMLLDALRVQMTDRIDVSSVDFDKKTSAQSDVVVNVLSSIDSLNGISNASNVLVNGIDYAISGSRVTIKKEYLATRPLGTTKLTFSFKGDYGDDVHATSADGDYYQYTFKGTGIELLSPTGPTQGNMDVYLDGALKQTVSALSATRNAQVSLFSATSLPSGTHTIKVVKKSGSEMLVDALRYNVASTPVPPSSGGGGSGSGDSGTVNIVRTTQPDGTGKDEVKLTGDNTQALIDKGKASGSKAAVVSIPDAKDETSLTSVKLDKASIGLIAQSGLGLDIDTANAKIRIPNLSLLGFAGDAYFNLVPVKSNEKTKEIEQRANGATVVLAATSGKKVTVVGRPVEIETNVQNREVTLVLPLQGLNLSDSELSQLGVYIEHSDGTKQFLKGVITTFDGGKGLQFTISKFSTFTIVKTGDEAAASSHQAYMKGFADGLFKPEKVITRAEMAAILSRVATREGTGNVRAYSDVKNGYWASDAIAKATSMGLMSGFADGSFKPEQPITRAEMAALAIRFAAGGSNATGTGDGFKDIAGNWAEQAIKAAQSAGYMKGYSDGTFRPSASLTRAEAVVILNRLLGRGPLYGIEQSPWKDVPNGYWAVRDIEEASIDHGH</sequence>
<keyword evidence="3 8" id="KW-0378">Hydrolase</keyword>
<dbReference type="SUPFAM" id="SSF51011">
    <property type="entry name" value="Glycosyl hydrolase domain"/>
    <property type="match status" value="1"/>
</dbReference>
<dbReference type="Pfam" id="PF16499">
    <property type="entry name" value="Melibiase_2"/>
    <property type="match status" value="2"/>
</dbReference>
<feature type="domain" description="SLH" evidence="11">
    <location>
        <begin position="1474"/>
        <end position="1537"/>
    </location>
</feature>
<keyword evidence="10" id="KW-0472">Membrane</keyword>
<dbReference type="InterPro" id="IPR013783">
    <property type="entry name" value="Ig-like_fold"/>
</dbReference>
<feature type="compositionally biased region" description="Gly residues" evidence="9">
    <location>
        <begin position="1145"/>
        <end position="1154"/>
    </location>
</feature>
<keyword evidence="6 8" id="KW-0326">Glycosidase</keyword>
<dbReference type="PRINTS" id="PR00740">
    <property type="entry name" value="GLHYDRLASE27"/>
</dbReference>
<dbReference type="Proteomes" id="UP000282076">
    <property type="component" value="Unassembled WGS sequence"/>
</dbReference>
<feature type="compositionally biased region" description="Polar residues" evidence="9">
    <location>
        <begin position="1157"/>
        <end position="1167"/>
    </location>
</feature>
<dbReference type="CDD" id="cd14792">
    <property type="entry name" value="GH27"/>
    <property type="match status" value="1"/>
</dbReference>
<evidence type="ECO:0000313" key="13">
    <source>
        <dbReference type="Proteomes" id="UP000282076"/>
    </source>
</evidence>
<reference evidence="12 13" key="1">
    <citation type="submission" date="2018-10" db="EMBL/GenBank/DDBJ databases">
        <title>Cohnella sp. M2MS4P-1, whole genome shotgun sequence.</title>
        <authorList>
            <person name="Tuo L."/>
        </authorList>
    </citation>
    <scope>NUCLEOTIDE SEQUENCE [LARGE SCALE GENOMIC DNA]</scope>
    <source>
        <strain evidence="12 13">M2MS4P-1</strain>
    </source>
</reference>
<protein>
    <recommendedName>
        <fullName evidence="8">Alpha-galactosidase</fullName>
        <ecNumber evidence="8">3.2.1.22</ecNumber>
    </recommendedName>
    <alternativeName>
        <fullName evidence="8">Melibiase</fullName>
    </alternativeName>
</protein>